<keyword evidence="3" id="KW-1185">Reference proteome</keyword>
<protein>
    <recommendedName>
        <fullName evidence="4">DUF1573 domain-containing protein</fullName>
    </recommendedName>
</protein>
<dbReference type="Gene3D" id="2.60.40.10">
    <property type="entry name" value="Immunoglobulins"/>
    <property type="match status" value="2"/>
</dbReference>
<dbReference type="AlphaFoldDB" id="A0A517QXT7"/>
<sequence length="339" mass="37107" precursor="true">MIIRARFYFCLFAGLSAGLCLPASASAQVSGAGWAEEMFSELKHDFGVVARGAETKTRIAIKNIYEEDVHILNVDTSCGCTAAKPDRTFLKTYETAYVTIEMDTRKFTRHKDSSVIVTFDRPQYAKVTIPVKMYVRTDVVLSPGSVNFGAVDVGSGAERGVEVAYAGRNDWKIERVEEDSDILDAEVVERNRGTGKATYDLRVTLSSDAPVGPIRERMTLITNDSANPNVPVLIEGRVEADITVTPSTVPLGKLTPGQTRMVNVVLRGKKPFEIEKIECESETEAFKVRLPKTTRSVHVLPLAVTAPNVPGEYVEKFTVTIPGRDEPITFEAVGEIAGS</sequence>
<dbReference type="OrthoDB" id="273711at2"/>
<dbReference type="PANTHER" id="PTHR37833:SF1">
    <property type="entry name" value="SIGNAL PEPTIDE PROTEIN"/>
    <property type="match status" value="1"/>
</dbReference>
<accession>A0A517QXT7</accession>
<dbReference type="Pfam" id="PF07610">
    <property type="entry name" value="DUF1573"/>
    <property type="match status" value="1"/>
</dbReference>
<dbReference type="RefSeq" id="WP_145362668.1">
    <property type="nucleotide sequence ID" value="NZ_CP036268.1"/>
</dbReference>
<dbReference type="EMBL" id="CP036268">
    <property type="protein sequence ID" value="QDT36465.1"/>
    <property type="molecule type" value="Genomic_DNA"/>
</dbReference>
<organism evidence="2 3">
    <name type="scientific">Stratiformator vulcanicus</name>
    <dbReference type="NCBI Taxonomy" id="2527980"/>
    <lineage>
        <taxon>Bacteria</taxon>
        <taxon>Pseudomonadati</taxon>
        <taxon>Planctomycetota</taxon>
        <taxon>Planctomycetia</taxon>
        <taxon>Planctomycetales</taxon>
        <taxon>Planctomycetaceae</taxon>
        <taxon>Stratiformator</taxon>
    </lineage>
</organism>
<evidence type="ECO:0008006" key="4">
    <source>
        <dbReference type="Google" id="ProtNLM"/>
    </source>
</evidence>
<dbReference type="Proteomes" id="UP000317318">
    <property type="component" value="Chromosome"/>
</dbReference>
<dbReference type="KEGG" id="svp:Pan189_08220"/>
<evidence type="ECO:0000256" key="1">
    <source>
        <dbReference type="SAM" id="SignalP"/>
    </source>
</evidence>
<proteinExistence type="predicted"/>
<keyword evidence="1" id="KW-0732">Signal</keyword>
<feature type="chain" id="PRO_5021972177" description="DUF1573 domain-containing protein" evidence="1">
    <location>
        <begin position="26"/>
        <end position="339"/>
    </location>
</feature>
<evidence type="ECO:0000313" key="3">
    <source>
        <dbReference type="Proteomes" id="UP000317318"/>
    </source>
</evidence>
<gene>
    <name evidence="2" type="ORF">Pan189_08220</name>
</gene>
<name>A0A517QXT7_9PLAN</name>
<dbReference type="PANTHER" id="PTHR37833">
    <property type="entry name" value="LIPOPROTEIN-RELATED"/>
    <property type="match status" value="1"/>
</dbReference>
<reference evidence="2 3" key="1">
    <citation type="submission" date="2019-02" db="EMBL/GenBank/DDBJ databases">
        <title>Deep-cultivation of Planctomycetes and their phenomic and genomic characterization uncovers novel biology.</title>
        <authorList>
            <person name="Wiegand S."/>
            <person name="Jogler M."/>
            <person name="Boedeker C."/>
            <person name="Pinto D."/>
            <person name="Vollmers J."/>
            <person name="Rivas-Marin E."/>
            <person name="Kohn T."/>
            <person name="Peeters S.H."/>
            <person name="Heuer A."/>
            <person name="Rast P."/>
            <person name="Oberbeckmann S."/>
            <person name="Bunk B."/>
            <person name="Jeske O."/>
            <person name="Meyerdierks A."/>
            <person name="Storesund J.E."/>
            <person name="Kallscheuer N."/>
            <person name="Luecker S."/>
            <person name="Lage O.M."/>
            <person name="Pohl T."/>
            <person name="Merkel B.J."/>
            <person name="Hornburger P."/>
            <person name="Mueller R.-W."/>
            <person name="Bruemmer F."/>
            <person name="Labrenz M."/>
            <person name="Spormann A.M."/>
            <person name="Op den Camp H."/>
            <person name="Overmann J."/>
            <person name="Amann R."/>
            <person name="Jetten M.S.M."/>
            <person name="Mascher T."/>
            <person name="Medema M.H."/>
            <person name="Devos D.P."/>
            <person name="Kaster A.-K."/>
            <person name="Ovreas L."/>
            <person name="Rohde M."/>
            <person name="Galperin M.Y."/>
            <person name="Jogler C."/>
        </authorList>
    </citation>
    <scope>NUCLEOTIDE SEQUENCE [LARGE SCALE GENOMIC DNA]</scope>
    <source>
        <strain evidence="2 3">Pan189</strain>
    </source>
</reference>
<evidence type="ECO:0000313" key="2">
    <source>
        <dbReference type="EMBL" id="QDT36465.1"/>
    </source>
</evidence>
<dbReference type="InterPro" id="IPR011467">
    <property type="entry name" value="DUF1573"/>
</dbReference>
<feature type="signal peptide" evidence="1">
    <location>
        <begin position="1"/>
        <end position="25"/>
    </location>
</feature>
<dbReference type="InterPro" id="IPR013783">
    <property type="entry name" value="Ig-like_fold"/>
</dbReference>